<evidence type="ECO:0000259" key="2">
    <source>
        <dbReference type="Pfam" id="PF01764"/>
    </source>
</evidence>
<feature type="region of interest" description="Disordered" evidence="1">
    <location>
        <begin position="436"/>
        <end position="485"/>
    </location>
</feature>
<dbReference type="InterPro" id="IPR029058">
    <property type="entry name" value="AB_hydrolase_fold"/>
</dbReference>
<protein>
    <recommendedName>
        <fullName evidence="2">Fungal lipase-type domain-containing protein</fullName>
    </recommendedName>
</protein>
<gene>
    <name evidence="3" type="ORF">WJX84_009833</name>
</gene>
<evidence type="ECO:0000313" key="4">
    <source>
        <dbReference type="Proteomes" id="UP001485043"/>
    </source>
</evidence>
<dbReference type="Pfam" id="PF01764">
    <property type="entry name" value="Lipase_3"/>
    <property type="match status" value="1"/>
</dbReference>
<dbReference type="Proteomes" id="UP001485043">
    <property type="component" value="Unassembled WGS sequence"/>
</dbReference>
<feature type="region of interest" description="Disordered" evidence="1">
    <location>
        <begin position="243"/>
        <end position="312"/>
    </location>
</feature>
<accession>A0AAW1RV90</accession>
<dbReference type="GO" id="GO:0006629">
    <property type="term" value="P:lipid metabolic process"/>
    <property type="evidence" value="ECO:0007669"/>
    <property type="project" value="InterPro"/>
</dbReference>
<feature type="domain" description="Fungal lipase-type" evidence="2">
    <location>
        <begin position="4"/>
        <end position="113"/>
    </location>
</feature>
<comment type="caution">
    <text evidence="3">The sequence shown here is derived from an EMBL/GenBank/DDBJ whole genome shotgun (WGS) entry which is preliminary data.</text>
</comment>
<organism evidence="3 4">
    <name type="scientific">Apatococcus fuscideae</name>
    <dbReference type="NCBI Taxonomy" id="2026836"/>
    <lineage>
        <taxon>Eukaryota</taxon>
        <taxon>Viridiplantae</taxon>
        <taxon>Chlorophyta</taxon>
        <taxon>core chlorophytes</taxon>
        <taxon>Trebouxiophyceae</taxon>
        <taxon>Chlorellales</taxon>
        <taxon>Chlorellaceae</taxon>
        <taxon>Apatococcus</taxon>
    </lineage>
</organism>
<reference evidence="3 4" key="1">
    <citation type="journal article" date="2024" name="Nat. Commun.">
        <title>Phylogenomics reveals the evolutionary origins of lichenization in chlorophyte algae.</title>
        <authorList>
            <person name="Puginier C."/>
            <person name="Libourel C."/>
            <person name="Otte J."/>
            <person name="Skaloud P."/>
            <person name="Haon M."/>
            <person name="Grisel S."/>
            <person name="Petersen M."/>
            <person name="Berrin J.G."/>
            <person name="Delaux P.M."/>
            <person name="Dal Grande F."/>
            <person name="Keller J."/>
        </authorList>
    </citation>
    <scope>NUCLEOTIDE SEQUENCE [LARGE SCALE GENOMIC DNA]</scope>
    <source>
        <strain evidence="3 4">SAG 2523</strain>
    </source>
</reference>
<name>A0AAW1RV90_9CHLO</name>
<feature type="compositionally biased region" description="Polar residues" evidence="1">
    <location>
        <begin position="436"/>
        <end position="456"/>
    </location>
</feature>
<dbReference type="EMBL" id="JALJOV010001946">
    <property type="protein sequence ID" value="KAK9837532.1"/>
    <property type="molecule type" value="Genomic_DNA"/>
</dbReference>
<dbReference type="Gene3D" id="3.40.50.1820">
    <property type="entry name" value="alpha/beta hydrolase"/>
    <property type="match status" value="1"/>
</dbReference>
<dbReference type="InterPro" id="IPR051218">
    <property type="entry name" value="Sec_MonoDiacylglyc_Lipase"/>
</dbReference>
<evidence type="ECO:0000313" key="3">
    <source>
        <dbReference type="EMBL" id="KAK9837532.1"/>
    </source>
</evidence>
<dbReference type="CDD" id="cd00519">
    <property type="entry name" value="Lipase_3"/>
    <property type="match status" value="1"/>
</dbReference>
<keyword evidence="4" id="KW-1185">Reference proteome</keyword>
<evidence type="ECO:0000256" key="1">
    <source>
        <dbReference type="SAM" id="MobiDB-lite"/>
    </source>
</evidence>
<dbReference type="InterPro" id="IPR002921">
    <property type="entry name" value="Fungal_lipase-type"/>
</dbReference>
<dbReference type="PANTHER" id="PTHR45856">
    <property type="entry name" value="ALPHA/BETA-HYDROLASES SUPERFAMILY PROTEIN"/>
    <property type="match status" value="1"/>
</dbReference>
<proteinExistence type="predicted"/>
<sequence length="485" mass="52540">MHTRPRVHSGFLECWQRNSFHKRLIGLIWEEILEQRLPTNPDVPSVRITGHSLGGALATLAAFDIRRHLQLTNIHVVTFGAPRTGNRAFAREYEQLVPDTWHVINARDPVSHWAKFGGLYKRCGQRALISKEGDLIVRPSFLELRMHFLTDRRRTQVSDHYLLSYQSAIVAVLRAQLSNKGLEQGVEGCLALAQSVDLKRLLPLADLKLTDAENARLKEVQEASGTGFTRRFLSFTTMLRPTASSTGLPRWGSSLPRTSSKGSFSVLGRRSRSVHAAPGTAPAQDTPLPESPKVELSPQSTFGRADGAARPVSRLRSVTMQGDALPTIPPSAPSSRFGHIQTPFGHHEVQQPQVEKGFLEGHQNRPVLVRVGSSGGPSDHGSGSQEAGVRGVLRSAFHGQTPLSWLPTVHSIGSSGMETMASSSLLLAEGPLSSMQGLSSLSRHASQGSGTESSGPSFGIPEGGPHGLRQSRAGHHPSRFAHGSP</sequence>
<dbReference type="PANTHER" id="PTHR45856:SF24">
    <property type="entry name" value="FUNGAL LIPASE-LIKE DOMAIN-CONTAINING PROTEIN"/>
    <property type="match status" value="1"/>
</dbReference>
<dbReference type="SUPFAM" id="SSF53474">
    <property type="entry name" value="alpha/beta-Hydrolases"/>
    <property type="match status" value="1"/>
</dbReference>
<dbReference type="AlphaFoldDB" id="A0AAW1RV90"/>